<name>A0ABT5Z8R9_9ACTN</name>
<dbReference type="RefSeq" id="WP_275819060.1">
    <property type="nucleotide sequence ID" value="NZ_BAAANM010000002.1"/>
</dbReference>
<accession>A0ABT5Z8R9</accession>
<evidence type="ECO:0000313" key="3">
    <source>
        <dbReference type="Proteomes" id="UP001220022"/>
    </source>
</evidence>
<feature type="region of interest" description="Disordered" evidence="1">
    <location>
        <begin position="74"/>
        <end position="101"/>
    </location>
</feature>
<proteinExistence type="predicted"/>
<keyword evidence="3" id="KW-1185">Reference proteome</keyword>
<reference evidence="2 3" key="1">
    <citation type="submission" date="2023-03" db="EMBL/GenBank/DDBJ databases">
        <title>Draft genome sequence of type strain Streptomyces ferralitis JCM 14344.</title>
        <authorList>
            <person name="Klaysubun C."/>
            <person name="Duangmal K."/>
        </authorList>
    </citation>
    <scope>NUCLEOTIDE SEQUENCE [LARGE SCALE GENOMIC DNA]</scope>
    <source>
        <strain evidence="2 3">JCM 14344</strain>
    </source>
</reference>
<feature type="compositionally biased region" description="Low complexity" evidence="1">
    <location>
        <begin position="78"/>
        <end position="92"/>
    </location>
</feature>
<organism evidence="2 3">
    <name type="scientific">Streptantibioticus ferralitis</name>
    <dbReference type="NCBI Taxonomy" id="236510"/>
    <lineage>
        <taxon>Bacteria</taxon>
        <taxon>Bacillati</taxon>
        <taxon>Actinomycetota</taxon>
        <taxon>Actinomycetes</taxon>
        <taxon>Kitasatosporales</taxon>
        <taxon>Streptomycetaceae</taxon>
        <taxon>Streptantibioticus</taxon>
    </lineage>
</organism>
<evidence type="ECO:0000313" key="2">
    <source>
        <dbReference type="EMBL" id="MDF2259455.1"/>
    </source>
</evidence>
<dbReference type="EMBL" id="JARHTQ010000023">
    <property type="protein sequence ID" value="MDF2259455.1"/>
    <property type="molecule type" value="Genomic_DNA"/>
</dbReference>
<comment type="caution">
    <text evidence="2">The sequence shown here is derived from an EMBL/GenBank/DDBJ whole genome shotgun (WGS) entry which is preliminary data.</text>
</comment>
<dbReference type="Proteomes" id="UP001220022">
    <property type="component" value="Unassembled WGS sequence"/>
</dbReference>
<protein>
    <submittedName>
        <fullName evidence="2">Uncharacterized protein</fullName>
    </submittedName>
</protein>
<gene>
    <name evidence="2" type="ORF">P2L57_28200</name>
</gene>
<sequence>MPAPPEGKPRFIAAFHRPASGWTVAAESTTREPVDHAVAAMIQTVRARGQAPHVEIWGPSEDGRAWRQLETIRARSGSSAPRVAPAQPQAQRSAREERLRDRRHQVVTAALAAAGLTELDPADDSAIIRLVDALDEESVRRIAHWLSVANR</sequence>
<evidence type="ECO:0000256" key="1">
    <source>
        <dbReference type="SAM" id="MobiDB-lite"/>
    </source>
</evidence>